<comment type="caution">
    <text evidence="1">The sequence shown here is derived from an EMBL/GenBank/DDBJ whole genome shotgun (WGS) entry which is preliminary data.</text>
</comment>
<dbReference type="Proteomes" id="UP000637578">
    <property type="component" value="Unassembled WGS sequence"/>
</dbReference>
<protein>
    <submittedName>
        <fullName evidence="1">Uncharacterized protein</fullName>
    </submittedName>
</protein>
<proteinExistence type="predicted"/>
<accession>A0A8J3FWZ4</accession>
<dbReference type="InterPro" id="IPR010064">
    <property type="entry name" value="HK97-gp10_tail"/>
</dbReference>
<evidence type="ECO:0000313" key="1">
    <source>
        <dbReference type="EMBL" id="GGM75531.1"/>
    </source>
</evidence>
<dbReference type="EMBL" id="BMMK01000035">
    <property type="protein sequence ID" value="GGM75531.1"/>
    <property type="molecule type" value="Genomic_DNA"/>
</dbReference>
<organism evidence="1 2">
    <name type="scientific">Longimycelium tulufanense</name>
    <dbReference type="NCBI Taxonomy" id="907463"/>
    <lineage>
        <taxon>Bacteria</taxon>
        <taxon>Bacillati</taxon>
        <taxon>Actinomycetota</taxon>
        <taxon>Actinomycetes</taxon>
        <taxon>Pseudonocardiales</taxon>
        <taxon>Pseudonocardiaceae</taxon>
        <taxon>Longimycelium</taxon>
    </lineage>
</organism>
<gene>
    <name evidence="1" type="ORF">GCM10012275_52770</name>
</gene>
<dbReference type="AlphaFoldDB" id="A0A8J3FWZ4"/>
<sequence>MRYEKDMRGMAEFLRSQQLQDLLRKRATLGAAWARAHTREDTGEHKKSIRVVDAGLTGGRVTVRVIADAPHSVVVEFGTRKRPGDHALRDSVPIIEEGGP</sequence>
<reference evidence="1" key="1">
    <citation type="journal article" date="2014" name="Int. J. Syst. Evol. Microbiol.">
        <title>Complete genome sequence of Corynebacterium casei LMG S-19264T (=DSM 44701T), isolated from a smear-ripened cheese.</title>
        <authorList>
            <consortium name="US DOE Joint Genome Institute (JGI-PGF)"/>
            <person name="Walter F."/>
            <person name="Albersmeier A."/>
            <person name="Kalinowski J."/>
            <person name="Ruckert C."/>
        </authorList>
    </citation>
    <scope>NUCLEOTIDE SEQUENCE</scope>
    <source>
        <strain evidence="1">CGMCC 4.5737</strain>
    </source>
</reference>
<evidence type="ECO:0000313" key="2">
    <source>
        <dbReference type="Proteomes" id="UP000637578"/>
    </source>
</evidence>
<dbReference type="Pfam" id="PF04883">
    <property type="entry name" value="HK97-gp10_like"/>
    <property type="match status" value="1"/>
</dbReference>
<dbReference type="RefSeq" id="WP_189061124.1">
    <property type="nucleotide sequence ID" value="NZ_BMMK01000035.1"/>
</dbReference>
<name>A0A8J3FWZ4_9PSEU</name>
<keyword evidence="2" id="KW-1185">Reference proteome</keyword>
<reference evidence="1" key="2">
    <citation type="submission" date="2020-09" db="EMBL/GenBank/DDBJ databases">
        <authorList>
            <person name="Sun Q."/>
            <person name="Zhou Y."/>
        </authorList>
    </citation>
    <scope>NUCLEOTIDE SEQUENCE</scope>
    <source>
        <strain evidence="1">CGMCC 4.5737</strain>
    </source>
</reference>